<dbReference type="CDD" id="cd00047">
    <property type="entry name" value="PTPc"/>
    <property type="match status" value="1"/>
</dbReference>
<dbReference type="PRINTS" id="PR00700">
    <property type="entry name" value="PRTYPHPHTASE"/>
</dbReference>
<dbReference type="Gene3D" id="3.90.190.10">
    <property type="entry name" value="Protein tyrosine phosphatase superfamily"/>
    <property type="match status" value="1"/>
</dbReference>
<dbReference type="PROSITE" id="PS50056">
    <property type="entry name" value="TYR_PHOSPHATASE_2"/>
    <property type="match status" value="1"/>
</dbReference>
<dbReference type="InterPro" id="IPR052782">
    <property type="entry name" value="Oocyte-zygote_transition_reg"/>
</dbReference>
<comment type="caution">
    <text evidence="4">The sequence shown here is derived from an EMBL/GenBank/DDBJ whole genome shotgun (WGS) entry which is preliminary data.</text>
</comment>
<dbReference type="InterPro" id="IPR003595">
    <property type="entry name" value="Tyr_Pase_cat"/>
</dbReference>
<reference evidence="4" key="1">
    <citation type="submission" date="2023-06" db="EMBL/GenBank/DDBJ databases">
        <authorList>
            <person name="Delattre M."/>
        </authorList>
    </citation>
    <scope>NUCLEOTIDE SEQUENCE</scope>
    <source>
        <strain evidence="4">AF72</strain>
    </source>
</reference>
<dbReference type="PROSITE" id="PS00383">
    <property type="entry name" value="TYR_PHOSPHATASE_1"/>
    <property type="match status" value="1"/>
</dbReference>
<dbReference type="InterPro" id="IPR029021">
    <property type="entry name" value="Prot-tyrosine_phosphatase-like"/>
</dbReference>
<keyword evidence="5" id="KW-1185">Reference proteome</keyword>
<dbReference type="Proteomes" id="UP001177023">
    <property type="component" value="Unassembled WGS sequence"/>
</dbReference>
<evidence type="ECO:0000313" key="5">
    <source>
        <dbReference type="Proteomes" id="UP001177023"/>
    </source>
</evidence>
<feature type="region of interest" description="Disordered" evidence="1">
    <location>
        <begin position="1"/>
        <end position="44"/>
    </location>
</feature>
<name>A0AA36DG15_9BILA</name>
<proteinExistence type="predicted"/>
<dbReference type="InterPro" id="IPR000387">
    <property type="entry name" value="Tyr_Pase_dom"/>
</dbReference>
<evidence type="ECO:0000313" key="4">
    <source>
        <dbReference type="EMBL" id="CAJ0586928.1"/>
    </source>
</evidence>
<dbReference type="PANTHER" id="PTHR46163">
    <property type="entry name" value="TYROSINE-PROTEIN PHOSPHATASE-RELATED"/>
    <property type="match status" value="1"/>
</dbReference>
<dbReference type="SUPFAM" id="SSF52799">
    <property type="entry name" value="(Phosphotyrosine protein) phosphatases II"/>
    <property type="match status" value="1"/>
</dbReference>
<dbReference type="InterPro" id="IPR000242">
    <property type="entry name" value="PTP_cat"/>
</dbReference>
<dbReference type="SMART" id="SM00194">
    <property type="entry name" value="PTPc"/>
    <property type="match status" value="1"/>
</dbReference>
<organism evidence="4 5">
    <name type="scientific">Mesorhabditis spiculigera</name>
    <dbReference type="NCBI Taxonomy" id="96644"/>
    <lineage>
        <taxon>Eukaryota</taxon>
        <taxon>Metazoa</taxon>
        <taxon>Ecdysozoa</taxon>
        <taxon>Nematoda</taxon>
        <taxon>Chromadorea</taxon>
        <taxon>Rhabditida</taxon>
        <taxon>Rhabditina</taxon>
        <taxon>Rhabditomorpha</taxon>
        <taxon>Rhabditoidea</taxon>
        <taxon>Rhabditidae</taxon>
        <taxon>Mesorhabditinae</taxon>
        <taxon>Mesorhabditis</taxon>
    </lineage>
</organism>
<sequence length="341" mass="39362">MKASKGKKNFIREEQAPENHKEDEAGPSSAQPQTPVDDKDNRARFAKQILSTTPKKIFKEYKDNEMAKIKPDNYTYLTYQRNEEKNRYPDILCIDETRVVLKEREATNDYIHASWVKLPNGRKYICTQGPLKETLEDFWHMIVTEKSPVIVMLCNLEEQGESKCERYYPKEGKTMTFGKYSVKYKKDLKCVTPEIPVQQYVVTGGSSTHTVTHYLCQSWTDHACPIDPTPIIKLLKKVIAESKKDVITVHCSAGIGRTATFLGIEYATLRAQNDPDFKMEQLLKELRSQRFQAVQGGTQYLFLHVAILQLWASEGLLKPESCETFFESYRKVMNHMVARKK</sequence>
<protein>
    <submittedName>
        <fullName evidence="4">Uncharacterized protein</fullName>
    </submittedName>
</protein>
<dbReference type="PANTHER" id="PTHR46163:SF10">
    <property type="entry name" value="PROTEIN-TYROSINE PHOSPHATASE-RELATED"/>
    <property type="match status" value="1"/>
</dbReference>
<evidence type="ECO:0000259" key="2">
    <source>
        <dbReference type="PROSITE" id="PS50055"/>
    </source>
</evidence>
<dbReference type="PROSITE" id="PS50055">
    <property type="entry name" value="TYR_PHOSPHATASE_PTP"/>
    <property type="match status" value="1"/>
</dbReference>
<feature type="compositionally biased region" description="Basic and acidic residues" evidence="1">
    <location>
        <begin position="10"/>
        <end position="24"/>
    </location>
</feature>
<dbReference type="Pfam" id="PF00102">
    <property type="entry name" value="Y_phosphatase"/>
    <property type="match status" value="1"/>
</dbReference>
<feature type="domain" description="Tyrosine specific protein phosphatases" evidence="3">
    <location>
        <begin position="229"/>
        <end position="301"/>
    </location>
</feature>
<accession>A0AA36DG15</accession>
<feature type="non-terminal residue" evidence="4">
    <location>
        <position position="341"/>
    </location>
</feature>
<gene>
    <name evidence="4" type="ORF">MSPICULIGERA_LOCUS24909</name>
</gene>
<dbReference type="EMBL" id="CATQJA010002709">
    <property type="protein sequence ID" value="CAJ0586928.1"/>
    <property type="molecule type" value="Genomic_DNA"/>
</dbReference>
<dbReference type="InterPro" id="IPR016130">
    <property type="entry name" value="Tyr_Pase_AS"/>
</dbReference>
<dbReference type="AlphaFoldDB" id="A0AA36DG15"/>
<dbReference type="SMART" id="SM00404">
    <property type="entry name" value="PTPc_motif"/>
    <property type="match status" value="1"/>
</dbReference>
<dbReference type="GO" id="GO:0004725">
    <property type="term" value="F:protein tyrosine phosphatase activity"/>
    <property type="evidence" value="ECO:0007669"/>
    <property type="project" value="InterPro"/>
</dbReference>
<evidence type="ECO:0000259" key="3">
    <source>
        <dbReference type="PROSITE" id="PS50056"/>
    </source>
</evidence>
<evidence type="ECO:0000256" key="1">
    <source>
        <dbReference type="SAM" id="MobiDB-lite"/>
    </source>
</evidence>
<feature type="domain" description="Tyrosine-protein phosphatase" evidence="2">
    <location>
        <begin position="57"/>
        <end position="310"/>
    </location>
</feature>